<dbReference type="Pfam" id="PF10354">
    <property type="entry name" value="BMT5-like"/>
    <property type="match status" value="1"/>
</dbReference>
<comment type="caution">
    <text evidence="3">The sequence shown here is derived from an EMBL/GenBank/DDBJ whole genome shotgun (WGS) entry which is preliminary data.</text>
</comment>
<evidence type="ECO:0000259" key="2">
    <source>
        <dbReference type="Pfam" id="PF10354"/>
    </source>
</evidence>
<keyword evidence="4" id="KW-1185">Reference proteome</keyword>
<dbReference type="Proteomes" id="UP001165060">
    <property type="component" value="Unassembled WGS sequence"/>
</dbReference>
<organism evidence="3 4">
    <name type="scientific">Tetraparma gracilis</name>
    <dbReference type="NCBI Taxonomy" id="2962635"/>
    <lineage>
        <taxon>Eukaryota</taxon>
        <taxon>Sar</taxon>
        <taxon>Stramenopiles</taxon>
        <taxon>Ochrophyta</taxon>
        <taxon>Bolidophyceae</taxon>
        <taxon>Parmales</taxon>
        <taxon>Triparmaceae</taxon>
        <taxon>Tetraparma</taxon>
    </lineage>
</organism>
<feature type="non-terminal residue" evidence="3">
    <location>
        <position position="1"/>
    </location>
</feature>
<accession>A0ABQ6N100</accession>
<feature type="domain" description="25S rRNA (uridine-N(3))-methyltransferase BMT5-like" evidence="2">
    <location>
        <begin position="53"/>
        <end position="244"/>
    </location>
</feature>
<feature type="region of interest" description="Disordered" evidence="1">
    <location>
        <begin position="71"/>
        <end position="91"/>
    </location>
</feature>
<name>A0ABQ6N100_9STRA</name>
<dbReference type="EMBL" id="BRYB01004796">
    <property type="protein sequence ID" value="GMI37026.1"/>
    <property type="molecule type" value="Genomic_DNA"/>
</dbReference>
<evidence type="ECO:0000313" key="3">
    <source>
        <dbReference type="EMBL" id="GMI37026.1"/>
    </source>
</evidence>
<dbReference type="InterPro" id="IPR019446">
    <property type="entry name" value="BMT5-like"/>
</dbReference>
<proteinExistence type="predicted"/>
<sequence length="306" mass="32167">SLPGCVACAYKLLLPDLSLDSPFTSSFPNVRPENCPRATSAGEPPALYGRGVLCVGDGDLSFARALLPPAGSSGKRVRAAGEGGAPHRGPGVVVATSLETRETLEGVYGAEAIGGAVGELGEGGVGFEVDVTRLRETLGRALPDLDLAAVDTVCWNFPCTAEGGGQDGQNQQMEANKALLRSMVANVRELGGRKGIVLTHKTKPPFDQWSIVDVVEGEREGAGGYKCRARVAFDRCCYGGYVNRKALDRKSFTAHDAEVYCFEWEAGEGEGQGAGAGEGWGEERGLVRVTEDVLSGVRSNFMNAVV</sequence>
<evidence type="ECO:0000313" key="4">
    <source>
        <dbReference type="Proteomes" id="UP001165060"/>
    </source>
</evidence>
<reference evidence="3 4" key="1">
    <citation type="journal article" date="2023" name="Commun. Biol.">
        <title>Genome analysis of Parmales, the sister group of diatoms, reveals the evolutionary specialization of diatoms from phago-mixotrophs to photoautotrophs.</title>
        <authorList>
            <person name="Ban H."/>
            <person name="Sato S."/>
            <person name="Yoshikawa S."/>
            <person name="Yamada K."/>
            <person name="Nakamura Y."/>
            <person name="Ichinomiya M."/>
            <person name="Sato N."/>
            <person name="Blanc-Mathieu R."/>
            <person name="Endo H."/>
            <person name="Kuwata A."/>
            <person name="Ogata H."/>
        </authorList>
    </citation>
    <scope>NUCLEOTIDE SEQUENCE [LARGE SCALE GENOMIC DNA]</scope>
</reference>
<gene>
    <name evidence="3" type="ORF">TeGR_g3917</name>
</gene>
<evidence type="ECO:0000256" key="1">
    <source>
        <dbReference type="SAM" id="MobiDB-lite"/>
    </source>
</evidence>
<protein>
    <recommendedName>
        <fullName evidence="2">25S rRNA (uridine-N(3))-methyltransferase BMT5-like domain-containing protein</fullName>
    </recommendedName>
</protein>